<comment type="caution">
    <text evidence="1">The sequence shown here is derived from an EMBL/GenBank/DDBJ whole genome shotgun (WGS) entry which is preliminary data.</text>
</comment>
<reference evidence="1" key="1">
    <citation type="journal article" date="2015" name="Nature">
        <title>Complex archaea that bridge the gap between prokaryotes and eukaryotes.</title>
        <authorList>
            <person name="Spang A."/>
            <person name="Saw J.H."/>
            <person name="Jorgensen S.L."/>
            <person name="Zaremba-Niedzwiedzka K."/>
            <person name="Martijn J."/>
            <person name="Lind A.E."/>
            <person name="van Eijk R."/>
            <person name="Schleper C."/>
            <person name="Guy L."/>
            <person name="Ettema T.J."/>
        </authorList>
    </citation>
    <scope>NUCLEOTIDE SEQUENCE</scope>
</reference>
<dbReference type="InterPro" id="IPR036711">
    <property type="entry name" value="VSV_matrix_sf"/>
</dbReference>
<organism evidence="1">
    <name type="scientific">marine sediment metagenome</name>
    <dbReference type="NCBI Taxonomy" id="412755"/>
    <lineage>
        <taxon>unclassified sequences</taxon>
        <taxon>metagenomes</taxon>
        <taxon>ecological metagenomes</taxon>
    </lineage>
</organism>
<name>A0A0F9DIH7_9ZZZZ</name>
<sequence length="72" mass="8747">MEQVEYQDLAWSQDWKIIVRIFDTIDHLKSLFNELDVSYLREMQQKILILNLEKYACSLQNYIIDKYSKDIS</sequence>
<proteinExistence type="predicted"/>
<dbReference type="EMBL" id="LAZR01028802">
    <property type="protein sequence ID" value="KKL61493.1"/>
    <property type="molecule type" value="Genomic_DNA"/>
</dbReference>
<accession>A0A0F9DIH7</accession>
<dbReference type="SUPFAM" id="SSF75404">
    <property type="entry name" value="VSV matrix protein"/>
    <property type="match status" value="1"/>
</dbReference>
<protein>
    <submittedName>
        <fullName evidence="1">Uncharacterized protein</fullName>
    </submittedName>
</protein>
<gene>
    <name evidence="1" type="ORF">LCGC14_2194750</name>
</gene>
<evidence type="ECO:0000313" key="1">
    <source>
        <dbReference type="EMBL" id="KKL61493.1"/>
    </source>
</evidence>
<dbReference type="GO" id="GO:0019031">
    <property type="term" value="C:viral envelope"/>
    <property type="evidence" value="ECO:0007669"/>
    <property type="project" value="InterPro"/>
</dbReference>
<dbReference type="GO" id="GO:0005198">
    <property type="term" value="F:structural molecule activity"/>
    <property type="evidence" value="ECO:0007669"/>
    <property type="project" value="InterPro"/>
</dbReference>
<dbReference type="AlphaFoldDB" id="A0A0F9DIH7"/>